<organism evidence="4 5">
    <name type="scientific">Roseivirga spongicola</name>
    <dbReference type="NCBI Taxonomy" id="333140"/>
    <lineage>
        <taxon>Bacteria</taxon>
        <taxon>Pseudomonadati</taxon>
        <taxon>Bacteroidota</taxon>
        <taxon>Cytophagia</taxon>
        <taxon>Cytophagales</taxon>
        <taxon>Roseivirgaceae</taxon>
        <taxon>Roseivirga</taxon>
    </lineage>
</organism>
<dbReference type="InterPro" id="IPR027417">
    <property type="entry name" value="P-loop_NTPase"/>
</dbReference>
<dbReference type="InterPro" id="IPR037359">
    <property type="entry name" value="NST/OST"/>
</dbReference>
<evidence type="ECO:0000313" key="5">
    <source>
        <dbReference type="Proteomes" id="UP000075606"/>
    </source>
</evidence>
<dbReference type="AlphaFoldDB" id="A0A150XHK7"/>
<evidence type="ECO:0000259" key="3">
    <source>
        <dbReference type="Pfam" id="PF00685"/>
    </source>
</evidence>
<evidence type="ECO:0000256" key="1">
    <source>
        <dbReference type="ARBA" id="ARBA00022679"/>
    </source>
</evidence>
<dbReference type="OrthoDB" id="981508at2"/>
<keyword evidence="1" id="KW-0808">Transferase</keyword>
<name>A0A150XHK7_9BACT</name>
<comment type="caution">
    <text evidence="4">The sequence shown here is derived from an EMBL/GenBank/DDBJ whole genome shotgun (WGS) entry which is preliminary data.</text>
</comment>
<dbReference type="EMBL" id="LRPC01000001">
    <property type="protein sequence ID" value="KYG78201.1"/>
    <property type="molecule type" value="Genomic_DNA"/>
</dbReference>
<dbReference type="Gene3D" id="3.40.50.300">
    <property type="entry name" value="P-loop containing nucleotide triphosphate hydrolases"/>
    <property type="match status" value="1"/>
</dbReference>
<dbReference type="InterPro" id="IPR000863">
    <property type="entry name" value="Sulfotransferase_dom"/>
</dbReference>
<accession>A0A150XHK7</accession>
<evidence type="ECO:0000256" key="2">
    <source>
        <dbReference type="ARBA" id="ARBA00023180"/>
    </source>
</evidence>
<dbReference type="RefSeq" id="WP_068217462.1">
    <property type="nucleotide sequence ID" value="NZ_CP139724.1"/>
</dbReference>
<keyword evidence="2" id="KW-0325">Glycoprotein</keyword>
<keyword evidence="5" id="KW-1185">Reference proteome</keyword>
<dbReference type="SUPFAM" id="SSF52540">
    <property type="entry name" value="P-loop containing nucleoside triphosphate hydrolases"/>
    <property type="match status" value="1"/>
</dbReference>
<sequence>MILWNQQYYPDVFLAGAAKSGTTYLFDLLAAHSQIQGCHPKEPFFFIDKGNPYRQTTRGIFRREYLDFYKPLHEGCLHLDGTSQTIYQQELLSQFNDMPKKPKVLFILREPASRILSSFQYTSNNLAAVNRLSFSEYVDSLLEPNHRVIIDSCKNEKAAFSLTHELRYSCYISYLSLWERAVGKENMMVILFEEMNRNHELTLKEICEFLGIKAERLKEGSEKVNQSISVRNKSIHYILNKAFSMAGYRVPFKSSIKSLYIKLQHAPTTEDLDFQDDISRLKKFFVPFNQELATKFDLNLSIWN</sequence>
<evidence type="ECO:0000313" key="4">
    <source>
        <dbReference type="EMBL" id="KYG78201.1"/>
    </source>
</evidence>
<dbReference type="Pfam" id="PF00685">
    <property type="entry name" value="Sulfotransfer_1"/>
    <property type="match status" value="1"/>
</dbReference>
<dbReference type="PANTHER" id="PTHR10605:SF56">
    <property type="entry name" value="BIFUNCTIONAL HEPARAN SULFATE N-DEACETYLASE_N-SULFOTRANSFERASE"/>
    <property type="match status" value="1"/>
</dbReference>
<gene>
    <name evidence="4" type="ORF">AWW68_05390</name>
</gene>
<dbReference type="Proteomes" id="UP000075606">
    <property type="component" value="Unassembled WGS sequence"/>
</dbReference>
<protein>
    <recommendedName>
        <fullName evidence="3">Sulfotransferase domain-containing protein</fullName>
    </recommendedName>
</protein>
<proteinExistence type="predicted"/>
<reference evidence="4 5" key="1">
    <citation type="submission" date="2016-01" db="EMBL/GenBank/DDBJ databases">
        <title>Genome sequencing of Roseivirga spongicola UST030701-084.</title>
        <authorList>
            <person name="Selvaratnam C."/>
            <person name="Thevarajoo S."/>
            <person name="Goh K.M."/>
            <person name="Ee R."/>
            <person name="Chan K.-G."/>
            <person name="Chong C.S."/>
        </authorList>
    </citation>
    <scope>NUCLEOTIDE SEQUENCE [LARGE SCALE GENOMIC DNA]</scope>
    <source>
        <strain evidence="4 5">UST030701-084</strain>
    </source>
</reference>
<dbReference type="GO" id="GO:0008146">
    <property type="term" value="F:sulfotransferase activity"/>
    <property type="evidence" value="ECO:0007669"/>
    <property type="project" value="InterPro"/>
</dbReference>
<feature type="domain" description="Sulfotransferase" evidence="3">
    <location>
        <begin position="10"/>
        <end position="241"/>
    </location>
</feature>
<dbReference type="PANTHER" id="PTHR10605">
    <property type="entry name" value="HEPARAN SULFATE SULFOTRANSFERASE"/>
    <property type="match status" value="1"/>
</dbReference>
<dbReference type="STRING" id="333140.AWW68_05390"/>